<evidence type="ECO:0000256" key="4">
    <source>
        <dbReference type="ARBA" id="ARBA00022833"/>
    </source>
</evidence>
<dbReference type="InterPro" id="IPR004333">
    <property type="entry name" value="SBP_dom"/>
</dbReference>
<reference evidence="13" key="1">
    <citation type="journal article" date="2013" name="Science">
        <title>The Amborella genome and the evolution of flowering plants.</title>
        <authorList>
            <consortium name="Amborella Genome Project"/>
        </authorList>
    </citation>
    <scope>NUCLEOTIDE SEQUENCE [LARGE SCALE GENOMIC DNA]</scope>
</reference>
<dbReference type="Gramene" id="ERN00766">
    <property type="protein sequence ID" value="ERN00766"/>
    <property type="gene ID" value="AMTR_s00106p00142470"/>
</dbReference>
<keyword evidence="5" id="KW-0805">Transcription regulation</keyword>
<evidence type="ECO:0000256" key="3">
    <source>
        <dbReference type="ARBA" id="ARBA00022771"/>
    </source>
</evidence>
<dbReference type="PANTHER" id="PTHR31251">
    <property type="entry name" value="SQUAMOSA PROMOTER-BINDING-LIKE PROTEIN 4"/>
    <property type="match status" value="1"/>
</dbReference>
<evidence type="ECO:0000313" key="12">
    <source>
        <dbReference type="EMBL" id="ERN00766.1"/>
    </source>
</evidence>
<evidence type="ECO:0000256" key="7">
    <source>
        <dbReference type="ARBA" id="ARBA00023163"/>
    </source>
</evidence>
<feature type="region of interest" description="Disordered" evidence="10">
    <location>
        <begin position="37"/>
        <end position="58"/>
    </location>
</feature>
<evidence type="ECO:0000256" key="6">
    <source>
        <dbReference type="ARBA" id="ARBA00023125"/>
    </source>
</evidence>
<proteinExistence type="predicted"/>
<evidence type="ECO:0000256" key="8">
    <source>
        <dbReference type="ARBA" id="ARBA00023242"/>
    </source>
</evidence>
<feature type="region of interest" description="Disordered" evidence="10">
    <location>
        <begin position="221"/>
        <end position="240"/>
    </location>
</feature>
<evidence type="ECO:0000259" key="11">
    <source>
        <dbReference type="PROSITE" id="PS51141"/>
    </source>
</evidence>
<keyword evidence="13" id="KW-1185">Reference proteome</keyword>
<keyword evidence="2" id="KW-0479">Metal-binding</keyword>
<feature type="domain" description="SBP-type" evidence="11">
    <location>
        <begin position="155"/>
        <end position="232"/>
    </location>
</feature>
<keyword evidence="6" id="KW-0238">DNA-binding</keyword>
<dbReference type="FunFam" id="4.10.1100.10:FF:000001">
    <property type="entry name" value="Squamosa promoter-binding-like protein 14"/>
    <property type="match status" value="1"/>
</dbReference>
<keyword evidence="4" id="KW-0862">Zinc</keyword>
<dbReference type="GO" id="GO:0003677">
    <property type="term" value="F:DNA binding"/>
    <property type="evidence" value="ECO:0007669"/>
    <property type="project" value="UniProtKB-KW"/>
</dbReference>
<dbReference type="InterPro" id="IPR036893">
    <property type="entry name" value="SBP_sf"/>
</dbReference>
<evidence type="ECO:0000256" key="5">
    <source>
        <dbReference type="ARBA" id="ARBA00023015"/>
    </source>
</evidence>
<dbReference type="HOGENOM" id="CLU_991575_0_0_1"/>
<dbReference type="Pfam" id="PF03110">
    <property type="entry name" value="SBP"/>
    <property type="match status" value="1"/>
</dbReference>
<evidence type="ECO:0000313" key="13">
    <source>
        <dbReference type="Proteomes" id="UP000017836"/>
    </source>
</evidence>
<dbReference type="GO" id="GO:0005634">
    <property type="term" value="C:nucleus"/>
    <property type="evidence" value="ECO:0007669"/>
    <property type="project" value="UniProtKB-SubCell"/>
</dbReference>
<dbReference type="Gene3D" id="4.10.1100.10">
    <property type="entry name" value="Transcription factor, SBP-box domain"/>
    <property type="match status" value="1"/>
</dbReference>
<accession>W1NZN6</accession>
<evidence type="ECO:0000256" key="1">
    <source>
        <dbReference type="ARBA" id="ARBA00004123"/>
    </source>
</evidence>
<keyword evidence="8" id="KW-0539">Nucleus</keyword>
<dbReference type="PROSITE" id="PS51141">
    <property type="entry name" value="ZF_SBP"/>
    <property type="match status" value="1"/>
</dbReference>
<dbReference type="Proteomes" id="UP000017836">
    <property type="component" value="Unassembled WGS sequence"/>
</dbReference>
<keyword evidence="7" id="KW-0804">Transcription</keyword>
<protein>
    <recommendedName>
        <fullName evidence="11">SBP-type domain-containing protein</fullName>
    </recommendedName>
</protein>
<dbReference type="GO" id="GO:0008270">
    <property type="term" value="F:zinc ion binding"/>
    <property type="evidence" value="ECO:0007669"/>
    <property type="project" value="UniProtKB-KW"/>
</dbReference>
<feature type="compositionally biased region" description="Low complexity" evidence="10">
    <location>
        <begin position="37"/>
        <end position="51"/>
    </location>
</feature>
<feature type="compositionally biased region" description="Basic residues" evidence="10">
    <location>
        <begin position="221"/>
        <end position="231"/>
    </location>
</feature>
<name>W1NZN6_AMBTC</name>
<dbReference type="InterPro" id="IPR044817">
    <property type="entry name" value="SBP-like"/>
</dbReference>
<evidence type="ECO:0000256" key="10">
    <source>
        <dbReference type="SAM" id="MobiDB-lite"/>
    </source>
</evidence>
<keyword evidence="3 9" id="KW-0863">Zinc-finger</keyword>
<evidence type="ECO:0000256" key="2">
    <source>
        <dbReference type="ARBA" id="ARBA00022723"/>
    </source>
</evidence>
<dbReference type="AlphaFoldDB" id="W1NZN6"/>
<evidence type="ECO:0000256" key="9">
    <source>
        <dbReference type="PROSITE-ProRule" id="PRU00470"/>
    </source>
</evidence>
<comment type="subcellular location">
    <subcellularLocation>
        <location evidence="1">Nucleus</location>
    </subcellularLocation>
</comment>
<sequence length="281" mass="31944">MENSGCTSNPKTQQLPWELWDNPTRFDWSNAFSTPSLTSTHSLTTPHSLSSQNQTTPSTLSDIFLSPHPSHEIPRLLLNTHGLLSLETTPEPVRIGNLLSSSDFFSGFRERNQGDSLTCLKLGKRQYYEDGRLGARHVASFHQMGKRGKVGLSGVARCQVEGCDVGLGEAKEYHRRHKVCEMHSKAPKVVVLGLEQRFCQQCSRFHVVSEFDESKRSCRRRLAGHNERRRKSSSDSLGRSSSQDWEKALTMMMFLLRLRRREKYLSTRELKYRSAFIGVAA</sequence>
<dbReference type="SUPFAM" id="SSF103612">
    <property type="entry name" value="SBT domain"/>
    <property type="match status" value="1"/>
</dbReference>
<dbReference type="PANTHER" id="PTHR31251:SF180">
    <property type="entry name" value="SBP-TYPE DOMAIN-CONTAINING PROTEIN"/>
    <property type="match status" value="1"/>
</dbReference>
<organism evidence="12 13">
    <name type="scientific">Amborella trichopoda</name>
    <dbReference type="NCBI Taxonomy" id="13333"/>
    <lineage>
        <taxon>Eukaryota</taxon>
        <taxon>Viridiplantae</taxon>
        <taxon>Streptophyta</taxon>
        <taxon>Embryophyta</taxon>
        <taxon>Tracheophyta</taxon>
        <taxon>Spermatophyta</taxon>
        <taxon>Magnoliopsida</taxon>
        <taxon>Amborellales</taxon>
        <taxon>Amborellaceae</taxon>
        <taxon>Amborella</taxon>
    </lineage>
</organism>
<dbReference type="EMBL" id="KI394815">
    <property type="protein sequence ID" value="ERN00766.1"/>
    <property type="molecule type" value="Genomic_DNA"/>
</dbReference>
<dbReference type="STRING" id="13333.W1NZN6"/>
<dbReference type="eggNOG" id="ENOG502QQMA">
    <property type="taxonomic scope" value="Eukaryota"/>
</dbReference>
<gene>
    <name evidence="12" type="ORF">AMTR_s00106p00142470</name>
</gene>